<feature type="region of interest" description="Disordered" evidence="1">
    <location>
        <begin position="18"/>
        <end position="50"/>
    </location>
</feature>
<protein>
    <submittedName>
        <fullName evidence="2">Uncharacterized protein</fullName>
    </submittedName>
</protein>
<gene>
    <name evidence="2" type="ORF">SCHPADRAFT_228863</name>
</gene>
<proteinExistence type="predicted"/>
<accession>A0A0H2RWV7</accession>
<sequence>MSRTHFRHLRHRRTSRSFSLSFCHPHPREDDSRRRRTTRSKSEPRPSERPTLELRVAKETAYVSSSEGLGKERDLPQTYLNSEIRARKSLSIWDRRPHSSVLPQGLKTSSLNLKLDASPLQHPDIAFISTNCDTNNLGPGMARRCPVARRLGSRNEDSSCNFSL</sequence>
<dbReference type="InParanoid" id="A0A0H2RWV7"/>
<dbReference type="Proteomes" id="UP000053477">
    <property type="component" value="Unassembled WGS sequence"/>
</dbReference>
<organism evidence="2 3">
    <name type="scientific">Schizopora paradoxa</name>
    <dbReference type="NCBI Taxonomy" id="27342"/>
    <lineage>
        <taxon>Eukaryota</taxon>
        <taxon>Fungi</taxon>
        <taxon>Dikarya</taxon>
        <taxon>Basidiomycota</taxon>
        <taxon>Agaricomycotina</taxon>
        <taxon>Agaricomycetes</taxon>
        <taxon>Hymenochaetales</taxon>
        <taxon>Schizoporaceae</taxon>
        <taxon>Schizopora</taxon>
    </lineage>
</organism>
<feature type="compositionally biased region" description="Basic and acidic residues" evidence="1">
    <location>
        <begin position="40"/>
        <end position="50"/>
    </location>
</feature>
<reference evidence="2 3" key="1">
    <citation type="submission" date="2015-04" db="EMBL/GenBank/DDBJ databases">
        <title>Complete genome sequence of Schizopora paradoxa KUC8140, a cosmopolitan wood degrader in East Asia.</title>
        <authorList>
            <consortium name="DOE Joint Genome Institute"/>
            <person name="Min B."/>
            <person name="Park H."/>
            <person name="Jang Y."/>
            <person name="Kim J.-J."/>
            <person name="Kim K.H."/>
            <person name="Pangilinan J."/>
            <person name="Lipzen A."/>
            <person name="Riley R."/>
            <person name="Grigoriev I.V."/>
            <person name="Spatafora J.W."/>
            <person name="Choi I.-G."/>
        </authorList>
    </citation>
    <scope>NUCLEOTIDE SEQUENCE [LARGE SCALE GENOMIC DNA]</scope>
    <source>
        <strain evidence="2 3">KUC8140</strain>
    </source>
</reference>
<dbReference type="AlphaFoldDB" id="A0A0H2RWV7"/>
<dbReference type="EMBL" id="KQ085920">
    <property type="protein sequence ID" value="KLO16097.1"/>
    <property type="molecule type" value="Genomic_DNA"/>
</dbReference>
<evidence type="ECO:0000313" key="3">
    <source>
        <dbReference type="Proteomes" id="UP000053477"/>
    </source>
</evidence>
<evidence type="ECO:0000313" key="2">
    <source>
        <dbReference type="EMBL" id="KLO16097.1"/>
    </source>
</evidence>
<keyword evidence="3" id="KW-1185">Reference proteome</keyword>
<evidence type="ECO:0000256" key="1">
    <source>
        <dbReference type="SAM" id="MobiDB-lite"/>
    </source>
</evidence>
<name>A0A0H2RWV7_9AGAM</name>